<protein>
    <submittedName>
        <fullName evidence="1">Uncharacterized protein</fullName>
    </submittedName>
</protein>
<evidence type="ECO:0000313" key="2">
    <source>
        <dbReference type="Proteomes" id="UP000294239"/>
    </source>
</evidence>
<organism evidence="1 2">
    <name type="scientific">Agrobacterium cavarae</name>
    <dbReference type="NCBI Taxonomy" id="2528239"/>
    <lineage>
        <taxon>Bacteria</taxon>
        <taxon>Pseudomonadati</taxon>
        <taxon>Pseudomonadota</taxon>
        <taxon>Alphaproteobacteria</taxon>
        <taxon>Hyphomicrobiales</taxon>
        <taxon>Rhizobiaceae</taxon>
        <taxon>Rhizobium/Agrobacterium group</taxon>
        <taxon>Agrobacterium</taxon>
    </lineage>
</organism>
<name>A0ABY1Y5E4_9HYPH</name>
<accession>A0ABY1Y5E4</accession>
<reference evidence="1 2" key="1">
    <citation type="submission" date="2019-02" db="EMBL/GenBank/DDBJ databases">
        <title>Current taxonomic status of genus Agrobacterium and description of Agrobacterium cavarae sp. nov. isolated from maize roots.</title>
        <authorList>
            <person name="Flores-Felix J.D."/>
            <person name="Menendez E."/>
            <person name="Ramirez-Bahena M.H."/>
            <person name="Garcia-Fraile P."/>
            <person name="Velazquez E."/>
        </authorList>
    </citation>
    <scope>NUCLEOTIDE SEQUENCE [LARGE SCALE GENOMIC DNA]</scope>
    <source>
        <strain evidence="1 2">RZME10</strain>
    </source>
</reference>
<evidence type="ECO:0000313" key="1">
    <source>
        <dbReference type="EMBL" id="TBN10882.1"/>
    </source>
</evidence>
<dbReference type="Proteomes" id="UP000294239">
    <property type="component" value="Unassembled WGS sequence"/>
</dbReference>
<dbReference type="EMBL" id="SISF01000032">
    <property type="protein sequence ID" value="TBN10882.1"/>
    <property type="molecule type" value="Genomic_DNA"/>
</dbReference>
<proteinExistence type="predicted"/>
<sequence>MANTFKAAGAVQWQQIVDGGLYSRFGIQVDCRQRVYVCISQGAPDQNTDDYMILETERTREIVCNLASTDRVSIRTGDAVTVAVRGFRDNR</sequence>
<keyword evidence="2" id="KW-1185">Reference proteome</keyword>
<dbReference type="GeneID" id="301043116"/>
<comment type="caution">
    <text evidence="1">The sequence shown here is derived from an EMBL/GenBank/DDBJ whole genome shotgun (WGS) entry which is preliminary data.</text>
</comment>
<dbReference type="RefSeq" id="WP_130978893.1">
    <property type="nucleotide sequence ID" value="NZ_SISF01000032.1"/>
</dbReference>
<gene>
    <name evidence="1" type="ORF">EYC79_18200</name>
</gene>